<dbReference type="InterPro" id="IPR039422">
    <property type="entry name" value="MarR/SlyA-like"/>
</dbReference>
<dbReference type="PRINTS" id="PR00598">
    <property type="entry name" value="HTHMARR"/>
</dbReference>
<dbReference type="PANTHER" id="PTHR33164">
    <property type="entry name" value="TRANSCRIPTIONAL REGULATOR, MARR FAMILY"/>
    <property type="match status" value="1"/>
</dbReference>
<dbReference type="Proteomes" id="UP000516320">
    <property type="component" value="Chromosome"/>
</dbReference>
<dbReference type="GO" id="GO:0006950">
    <property type="term" value="P:response to stress"/>
    <property type="evidence" value="ECO:0007669"/>
    <property type="project" value="TreeGrafter"/>
</dbReference>
<dbReference type="InterPro" id="IPR000835">
    <property type="entry name" value="HTH_MarR-typ"/>
</dbReference>
<dbReference type="SUPFAM" id="SSF46785">
    <property type="entry name" value="Winged helix' DNA-binding domain"/>
    <property type="match status" value="1"/>
</dbReference>
<dbReference type="Gene3D" id="1.10.10.10">
    <property type="entry name" value="Winged helix-like DNA-binding domain superfamily/Winged helix DNA-binding domain"/>
    <property type="match status" value="1"/>
</dbReference>
<name>A0A7H0SL70_9CORY</name>
<dbReference type="InterPro" id="IPR036388">
    <property type="entry name" value="WH-like_DNA-bd_sf"/>
</dbReference>
<evidence type="ECO:0000313" key="1">
    <source>
        <dbReference type="EMBL" id="QNQ89295.1"/>
    </source>
</evidence>
<dbReference type="KEGG" id="cpoy:GP475_00605"/>
<dbReference type="AlphaFoldDB" id="A0A7H0SL70"/>
<proteinExistence type="predicted"/>
<dbReference type="InterPro" id="IPR036390">
    <property type="entry name" value="WH_DNA-bd_sf"/>
</dbReference>
<accession>A0A7H0SL70</accession>
<gene>
    <name evidence="1" type="ORF">GP475_00605</name>
</gene>
<dbReference type="EMBL" id="CP046884">
    <property type="protein sequence ID" value="QNQ89295.1"/>
    <property type="molecule type" value="Genomic_DNA"/>
</dbReference>
<reference evidence="1 2" key="1">
    <citation type="submission" date="2019-12" db="EMBL/GenBank/DDBJ databases">
        <title>Corynebacterium sp. nov., isolated from feces of the Anser Albifrons in China.</title>
        <authorList>
            <person name="Liu Q."/>
        </authorList>
    </citation>
    <scope>NUCLEOTIDE SEQUENCE [LARGE SCALE GENOMIC DNA]</scope>
    <source>
        <strain evidence="1 2">4H37-19</strain>
    </source>
</reference>
<sequence length="174" mass="18989">MPQPSHRSLTATNFDAIAEGQRQWAKRHSRAAAEGLATISSTVRAADILWGGAEEALKPFGITFNQFELLTVLMYAKSGALSMNKISTRLQLPPASLTHAVSRLEKLGLLQRIPNREDRRSVLVMVTDQGIALAGAATPQVNKYFENIGLDAQDQAQLRAIAAKLRRKVGDVVE</sequence>
<keyword evidence="2" id="KW-1185">Reference proteome</keyword>
<dbReference type="PROSITE" id="PS50995">
    <property type="entry name" value="HTH_MARR_2"/>
    <property type="match status" value="1"/>
</dbReference>
<dbReference type="Pfam" id="PF12802">
    <property type="entry name" value="MarR_2"/>
    <property type="match status" value="1"/>
</dbReference>
<dbReference type="SMART" id="SM00347">
    <property type="entry name" value="HTH_MARR"/>
    <property type="match status" value="1"/>
</dbReference>
<organism evidence="1 2">
    <name type="scientific">Corynebacterium poyangense</name>
    <dbReference type="NCBI Taxonomy" id="2684405"/>
    <lineage>
        <taxon>Bacteria</taxon>
        <taxon>Bacillati</taxon>
        <taxon>Actinomycetota</taxon>
        <taxon>Actinomycetes</taxon>
        <taxon>Mycobacteriales</taxon>
        <taxon>Corynebacteriaceae</taxon>
        <taxon>Corynebacterium</taxon>
    </lineage>
</organism>
<dbReference type="PANTHER" id="PTHR33164:SF101">
    <property type="entry name" value="TRANSCRIPTIONAL REPRESSOR MPRA"/>
    <property type="match status" value="1"/>
</dbReference>
<protein>
    <submittedName>
        <fullName evidence="1">MarR family transcriptional regulator</fullName>
    </submittedName>
</protein>
<evidence type="ECO:0000313" key="2">
    <source>
        <dbReference type="Proteomes" id="UP000516320"/>
    </source>
</evidence>
<dbReference type="GO" id="GO:0003700">
    <property type="term" value="F:DNA-binding transcription factor activity"/>
    <property type="evidence" value="ECO:0007669"/>
    <property type="project" value="InterPro"/>
</dbReference>
<dbReference type="RefSeq" id="WP_187974750.1">
    <property type="nucleotide sequence ID" value="NZ_CP046884.1"/>
</dbReference>